<proteinExistence type="predicted"/>
<dbReference type="RefSeq" id="WP_212533058.1">
    <property type="nucleotide sequence ID" value="NZ_JAGSOG010000307.1"/>
</dbReference>
<name>A0A941IRA9_9ACTN</name>
<evidence type="ECO:0000313" key="1">
    <source>
        <dbReference type="EMBL" id="MBR7838605.1"/>
    </source>
</evidence>
<dbReference type="EMBL" id="JAGSOG010000307">
    <property type="protein sequence ID" value="MBR7838605.1"/>
    <property type="molecule type" value="Genomic_DNA"/>
</dbReference>
<accession>A0A941IRA9</accession>
<dbReference type="AlphaFoldDB" id="A0A941IRA9"/>
<organism evidence="1 2">
    <name type="scientific">Actinospica durhamensis</name>
    <dbReference type="NCBI Taxonomy" id="1508375"/>
    <lineage>
        <taxon>Bacteria</taxon>
        <taxon>Bacillati</taxon>
        <taxon>Actinomycetota</taxon>
        <taxon>Actinomycetes</taxon>
        <taxon>Catenulisporales</taxon>
        <taxon>Actinospicaceae</taxon>
        <taxon>Actinospica</taxon>
    </lineage>
</organism>
<sequence length="188" mass="20134">MTVIDELVQFGLTGAVGPVRCGALLGEIAADLGAPLDLGRVGKQRRWPHRFGYGDLELCACRCRRVLSLTVQTWREAIELPRTGLGPGQWFVRYRERVGQSELMAALRAAGCAVEEDARPVPGQVTLRALGSGVAFVFGTDHRERALLECADVWGAGHDCPPVEPGMPEDGFGLGEGWGPAPGLRSAT</sequence>
<keyword evidence="2" id="KW-1185">Reference proteome</keyword>
<comment type="caution">
    <text evidence="1">The sequence shown here is derived from an EMBL/GenBank/DDBJ whole genome shotgun (WGS) entry which is preliminary data.</text>
</comment>
<gene>
    <name evidence="1" type="ORF">KDL01_35385</name>
</gene>
<dbReference type="Proteomes" id="UP000675781">
    <property type="component" value="Unassembled WGS sequence"/>
</dbReference>
<protein>
    <submittedName>
        <fullName evidence="1">Uncharacterized protein</fullName>
    </submittedName>
</protein>
<reference evidence="1" key="1">
    <citation type="submission" date="2021-04" db="EMBL/GenBank/DDBJ databases">
        <title>Genome based classification of Actinospica acidithermotolerans sp. nov., an actinobacterium isolated from an Indonesian hot spring.</title>
        <authorList>
            <person name="Kusuma A.B."/>
            <person name="Putra K.E."/>
            <person name="Nafisah S."/>
            <person name="Loh J."/>
            <person name="Nouioui I."/>
            <person name="Goodfellow M."/>
        </authorList>
    </citation>
    <scope>NUCLEOTIDE SEQUENCE</scope>
    <source>
        <strain evidence="1">CSCA 57</strain>
    </source>
</reference>
<evidence type="ECO:0000313" key="2">
    <source>
        <dbReference type="Proteomes" id="UP000675781"/>
    </source>
</evidence>